<dbReference type="Gramene" id="QL10p052654:mrna">
    <property type="protein sequence ID" value="QL10p052654:mrna"/>
    <property type="gene ID" value="QL10p052654"/>
</dbReference>
<sequence>MDMETVPSSASVDLHTIRRRIRELAELHDDDVPDLTTTTSDSDEKLLRDFTFDFDNKVNQIVLDSTSHVASLTLQDFDAYFERLKEELNMVDAESTKISNEIEILARTNMEDSTQLETCLERLDCDLDSITSQGLEKVKGGANANCPTYGDDESSLINEPIDHKLELLELEVEIERNKTALKSLQDLDHMYRWFDAIEQIEDLLTGLKVTAFTENCIRLSLQTHIPKLEGSRKIEGIEPSVLNHELLIEVLEGTMELKSVESYQNLERTGVGGVHSQSKVPVVVVHGILGWVGRALESGFYCMYDSSIDKNASVVCLLVRKSEEGQSWDVKFYRFSGETVEHLCCIVMWPINCGALSSDLLGSKCNRRMFEDEESLGDELLATFIGSLFDWSRIFPNDVYVIDILDAAKSLSKSSLQWFITKIQDRITLCTLRHLVVKSANKSRFSLEYLDRDETIIAHMAGAVDAFIKISQDWPILSSPLKLISLKSSDHSKEISLTFLCKAEEAANSLDIHIRQDISSFVDAIEKILVEQMHLELHFDDSSKK</sequence>
<reference evidence="1" key="2">
    <citation type="submission" date="2021-01" db="UniProtKB">
        <authorList>
            <consortium name="EnsemblPlants"/>
        </authorList>
    </citation>
    <scope>IDENTIFICATION</scope>
</reference>
<reference evidence="1 2" key="1">
    <citation type="journal article" date="2016" name="G3 (Bethesda)">
        <title>First Draft Assembly and Annotation of the Genome of a California Endemic Oak Quercus lobata Nee (Fagaceae).</title>
        <authorList>
            <person name="Sork V.L."/>
            <person name="Fitz-Gibbon S.T."/>
            <person name="Puiu D."/>
            <person name="Crepeau M."/>
            <person name="Gugger P.F."/>
            <person name="Sherman R."/>
            <person name="Stevens K."/>
            <person name="Langley C.H."/>
            <person name="Pellegrini M."/>
            <person name="Salzberg S.L."/>
        </authorList>
    </citation>
    <scope>NUCLEOTIDE SEQUENCE [LARGE SCALE GENOMIC DNA]</scope>
    <source>
        <strain evidence="1 2">cv. SW786</strain>
    </source>
</reference>
<protein>
    <submittedName>
        <fullName evidence="1">Uncharacterized protein</fullName>
    </submittedName>
</protein>
<keyword evidence="2" id="KW-1185">Reference proteome</keyword>
<accession>A0A7N2MVB4</accession>
<dbReference type="AlphaFoldDB" id="A0A7N2MVB4"/>
<dbReference type="InParanoid" id="A0A7N2MVB4"/>
<evidence type="ECO:0000313" key="1">
    <source>
        <dbReference type="EnsemblPlants" id="QL10p052654:mrna"/>
    </source>
</evidence>
<evidence type="ECO:0000313" key="2">
    <source>
        <dbReference type="Proteomes" id="UP000594261"/>
    </source>
</evidence>
<dbReference type="Proteomes" id="UP000594261">
    <property type="component" value="Chromosome 10"/>
</dbReference>
<dbReference type="PANTHER" id="PTHR36037">
    <property type="entry name" value="RNA-DIRECTED DNA POLYMERASE (REVERSE TRANSCRIPTASE)-RELATED FAMILY PROTEIN"/>
    <property type="match status" value="1"/>
</dbReference>
<dbReference type="EnsemblPlants" id="QL10p052654:mrna">
    <property type="protein sequence ID" value="QL10p052654:mrna"/>
    <property type="gene ID" value="QL10p052654"/>
</dbReference>
<proteinExistence type="predicted"/>
<dbReference type="PANTHER" id="PTHR36037:SF1">
    <property type="entry name" value="RNA-DIRECTED DNA POLYMERASE (REVERSE TRANSCRIPTASE)-RELATED FAMILY PROTEIN"/>
    <property type="match status" value="1"/>
</dbReference>
<name>A0A7N2MVB4_QUELO</name>
<dbReference type="OMA" id="LGWFLQK"/>
<organism evidence="1 2">
    <name type="scientific">Quercus lobata</name>
    <name type="common">Valley oak</name>
    <dbReference type="NCBI Taxonomy" id="97700"/>
    <lineage>
        <taxon>Eukaryota</taxon>
        <taxon>Viridiplantae</taxon>
        <taxon>Streptophyta</taxon>
        <taxon>Embryophyta</taxon>
        <taxon>Tracheophyta</taxon>
        <taxon>Spermatophyta</taxon>
        <taxon>Magnoliopsida</taxon>
        <taxon>eudicotyledons</taxon>
        <taxon>Gunneridae</taxon>
        <taxon>Pentapetalae</taxon>
        <taxon>rosids</taxon>
        <taxon>fabids</taxon>
        <taxon>Fagales</taxon>
        <taxon>Fagaceae</taxon>
        <taxon>Quercus</taxon>
    </lineage>
</organism>
<dbReference type="EMBL" id="LRBV02000010">
    <property type="status" value="NOT_ANNOTATED_CDS"/>
    <property type="molecule type" value="Genomic_DNA"/>
</dbReference>